<dbReference type="STRING" id="1125699.HMPREF9194_00166"/>
<organism evidence="1 2">
    <name type="scientific">Treponema maltophilum ATCC 51939</name>
    <dbReference type="NCBI Taxonomy" id="1125699"/>
    <lineage>
        <taxon>Bacteria</taxon>
        <taxon>Pseudomonadati</taxon>
        <taxon>Spirochaetota</taxon>
        <taxon>Spirochaetia</taxon>
        <taxon>Spirochaetales</taxon>
        <taxon>Treponemataceae</taxon>
        <taxon>Treponema</taxon>
    </lineage>
</organism>
<proteinExistence type="predicted"/>
<evidence type="ECO:0000313" key="2">
    <source>
        <dbReference type="Proteomes" id="UP000014541"/>
    </source>
</evidence>
<evidence type="ECO:0000313" key="1">
    <source>
        <dbReference type="EMBL" id="EPF32172.1"/>
    </source>
</evidence>
<dbReference type="Pfam" id="PF14384">
    <property type="entry name" value="BrnA_antitoxin"/>
    <property type="match status" value="1"/>
</dbReference>
<accession>S3KIY0</accession>
<dbReference type="PATRIC" id="fig|1125699.3.peg.163"/>
<protein>
    <recommendedName>
        <fullName evidence="3">Toxin-antitoxin system, antitoxin component, ribbon-helix-helix domain protein</fullName>
    </recommendedName>
</protein>
<dbReference type="AlphaFoldDB" id="S3KIY0"/>
<dbReference type="eggNOG" id="ENOG5031D1F">
    <property type="taxonomic scope" value="Bacteria"/>
</dbReference>
<dbReference type="EMBL" id="ATFF01000002">
    <property type="protein sequence ID" value="EPF32172.1"/>
    <property type="molecule type" value="Genomic_DNA"/>
</dbReference>
<dbReference type="InterPro" id="IPR025528">
    <property type="entry name" value="BrnA_antitoxin"/>
</dbReference>
<reference evidence="1 2" key="1">
    <citation type="submission" date="2013-04" db="EMBL/GenBank/DDBJ databases">
        <title>The Genome Sequence of Treponema maltophilum ATCC 51939.</title>
        <authorList>
            <consortium name="The Broad Institute Genomics Platform"/>
            <person name="Earl A."/>
            <person name="Ward D."/>
            <person name="Feldgarden M."/>
            <person name="Gevers D."/>
            <person name="Leonetti C."/>
            <person name="Blanton J.M."/>
            <person name="Dewhirst F.E."/>
            <person name="Izard J."/>
            <person name="Walker B."/>
            <person name="Young S."/>
            <person name="Zeng Q."/>
            <person name="Gargeya S."/>
            <person name="Fitzgerald M."/>
            <person name="Haas B."/>
            <person name="Abouelleil A."/>
            <person name="Allen A.W."/>
            <person name="Alvarado L."/>
            <person name="Arachchi H.M."/>
            <person name="Berlin A.M."/>
            <person name="Chapman S.B."/>
            <person name="Gainer-Dewar J."/>
            <person name="Goldberg J."/>
            <person name="Griggs A."/>
            <person name="Gujja S."/>
            <person name="Hansen M."/>
            <person name="Howarth C."/>
            <person name="Imamovic A."/>
            <person name="Ireland A."/>
            <person name="Larimer J."/>
            <person name="McCowan C."/>
            <person name="Murphy C."/>
            <person name="Pearson M."/>
            <person name="Poon T.W."/>
            <person name="Priest M."/>
            <person name="Roberts A."/>
            <person name="Saif S."/>
            <person name="Shea T."/>
            <person name="Sisk P."/>
            <person name="Sykes S."/>
            <person name="Wortman J."/>
            <person name="Nusbaum C."/>
            <person name="Birren B."/>
        </authorList>
    </citation>
    <scope>NUCLEOTIDE SEQUENCE [LARGE SCALE GENOMIC DNA]</scope>
    <source>
        <strain evidence="1 2">ATCC 51939</strain>
    </source>
</reference>
<name>S3KIY0_TREMA</name>
<keyword evidence="2" id="KW-1185">Reference proteome</keyword>
<sequence>MNDLEKFITKCEKNGKPYDKINLTDAPELTDEDFENGYFKYFRPPKKTVTIRLDIDNLHWLQSVGKKDYQTRLNGALRWARLNDCPIANI</sequence>
<dbReference type="Proteomes" id="UP000014541">
    <property type="component" value="Unassembled WGS sequence"/>
</dbReference>
<dbReference type="HOGENOM" id="CLU_140900_2_1_12"/>
<dbReference type="RefSeq" id="WP_016524469.1">
    <property type="nucleotide sequence ID" value="NZ_KE332518.1"/>
</dbReference>
<comment type="caution">
    <text evidence="1">The sequence shown here is derived from an EMBL/GenBank/DDBJ whole genome shotgun (WGS) entry which is preliminary data.</text>
</comment>
<evidence type="ECO:0008006" key="3">
    <source>
        <dbReference type="Google" id="ProtNLM"/>
    </source>
</evidence>
<dbReference type="OrthoDB" id="9796641at2"/>
<gene>
    <name evidence="1" type="ORF">HMPREF9194_00166</name>
</gene>